<keyword evidence="3" id="KW-0408">Iron</keyword>
<evidence type="ECO:0000256" key="1">
    <source>
        <dbReference type="ARBA" id="ARBA00001954"/>
    </source>
</evidence>
<proteinExistence type="predicted"/>
<dbReference type="PANTHER" id="PTHR13096">
    <property type="entry name" value="MINA53 MYC INDUCED NUCLEAR ANTIGEN"/>
    <property type="match status" value="1"/>
</dbReference>
<sequence length="381" mass="43772">MGKVLTQLGDISVEQFLAEYWQQKPLLIRQALPGFESPLSPDELAGLSLEDDVESRIILENHQGAPWQLRKGPFDDKAYQELPETNWTLLVQALDLFVPELKELREQFQFLPDWRLDDIMASFAVDGGSVGPHYDHYDVFLLQGLGKRHWQVGQSCHEDSKRLDGTPLNILQEFQCLESYILEPGDILYLPPKVAHWGIAQGDCITYSVGFRAPSQGQLLEEHFQSLAENFSEFQRYEDPNIAQRAHSHELLPEDVERVRKILEAQLKRSDSAIIDWLGRLLSEAKYPDSFEQAENTSIIPQQLFKASDARCLFFRKDHQQAQLFINGELRECPLALAIEICESECIDSEQIATQFEHTESGVEFLQWLMRCGAFFEDDEE</sequence>
<name>A0A7X0MVD1_9GAMM</name>
<dbReference type="GO" id="GO:0016706">
    <property type="term" value="F:2-oxoglutarate-dependent dioxygenase activity"/>
    <property type="evidence" value="ECO:0007669"/>
    <property type="project" value="TreeGrafter"/>
</dbReference>
<organism evidence="5 6">
    <name type="scientific">Pseudoteredinibacter isoporae</name>
    <dbReference type="NCBI Taxonomy" id="570281"/>
    <lineage>
        <taxon>Bacteria</taxon>
        <taxon>Pseudomonadati</taxon>
        <taxon>Pseudomonadota</taxon>
        <taxon>Gammaproteobacteria</taxon>
        <taxon>Cellvibrionales</taxon>
        <taxon>Cellvibrionaceae</taxon>
        <taxon>Pseudoteredinibacter</taxon>
    </lineage>
</organism>
<keyword evidence="5" id="KW-0560">Oxidoreductase</keyword>
<keyword evidence="2" id="KW-0479">Metal-binding</keyword>
<evidence type="ECO:0000259" key="4">
    <source>
        <dbReference type="PROSITE" id="PS51184"/>
    </source>
</evidence>
<dbReference type="EC" id="1.14.11.47" evidence="5"/>
<evidence type="ECO:0000256" key="2">
    <source>
        <dbReference type="ARBA" id="ARBA00022723"/>
    </source>
</evidence>
<dbReference type="Pfam" id="PF08007">
    <property type="entry name" value="JmjC_2"/>
    <property type="match status" value="1"/>
</dbReference>
<evidence type="ECO:0000256" key="3">
    <source>
        <dbReference type="ARBA" id="ARBA00023004"/>
    </source>
</evidence>
<dbReference type="InterPro" id="IPR039994">
    <property type="entry name" value="NO66-like"/>
</dbReference>
<evidence type="ECO:0000313" key="5">
    <source>
        <dbReference type="EMBL" id="MBB6521611.1"/>
    </source>
</evidence>
<dbReference type="RefSeq" id="WP_166844433.1">
    <property type="nucleotide sequence ID" value="NZ_JAAONY010000002.1"/>
</dbReference>
<comment type="cofactor">
    <cofactor evidence="1">
        <name>Fe(2+)</name>
        <dbReference type="ChEBI" id="CHEBI:29033"/>
    </cofactor>
</comment>
<evidence type="ECO:0000313" key="6">
    <source>
        <dbReference type="Proteomes" id="UP000528457"/>
    </source>
</evidence>
<dbReference type="SUPFAM" id="SSF51197">
    <property type="entry name" value="Clavaminate synthase-like"/>
    <property type="match status" value="1"/>
</dbReference>
<reference evidence="5 6" key="1">
    <citation type="submission" date="2020-08" db="EMBL/GenBank/DDBJ databases">
        <title>Genomic Encyclopedia of Type Strains, Phase IV (KMG-IV): sequencing the most valuable type-strain genomes for metagenomic binning, comparative biology and taxonomic classification.</title>
        <authorList>
            <person name="Goeker M."/>
        </authorList>
    </citation>
    <scope>NUCLEOTIDE SEQUENCE [LARGE SCALE GENOMIC DNA]</scope>
    <source>
        <strain evidence="5 6">DSM 22368</strain>
    </source>
</reference>
<gene>
    <name evidence="5" type="ORF">HNR48_001896</name>
</gene>
<dbReference type="FunCoup" id="A0A7X0MVD1">
    <property type="interactions" value="51"/>
</dbReference>
<feature type="domain" description="JmjC" evidence="4">
    <location>
        <begin position="87"/>
        <end position="228"/>
    </location>
</feature>
<dbReference type="Proteomes" id="UP000528457">
    <property type="component" value="Unassembled WGS sequence"/>
</dbReference>
<accession>A0A7X0MVD1</accession>
<dbReference type="InterPro" id="IPR003347">
    <property type="entry name" value="JmjC_dom"/>
</dbReference>
<dbReference type="GO" id="GO:0046872">
    <property type="term" value="F:metal ion binding"/>
    <property type="evidence" value="ECO:0007669"/>
    <property type="project" value="UniProtKB-KW"/>
</dbReference>
<dbReference type="SMART" id="SM00558">
    <property type="entry name" value="JmjC"/>
    <property type="match status" value="1"/>
</dbReference>
<dbReference type="Gene3D" id="2.60.120.650">
    <property type="entry name" value="Cupin"/>
    <property type="match status" value="1"/>
</dbReference>
<dbReference type="AlphaFoldDB" id="A0A7X0MVD1"/>
<keyword evidence="5" id="KW-0689">Ribosomal protein</keyword>
<dbReference type="InParanoid" id="A0A7X0MVD1"/>
<keyword evidence="5" id="KW-0687">Ribonucleoprotein</keyword>
<dbReference type="Gene3D" id="3.40.366.30">
    <property type="entry name" value="50S ribosomal protein L16 arginine hydroxylase, Chain A, Domain 2"/>
    <property type="match status" value="1"/>
</dbReference>
<protein>
    <submittedName>
        <fullName evidence="5">50S ribosomal protein L16 3-hydroxylase</fullName>
        <ecNumber evidence="5">1.14.11.47</ecNumber>
    </submittedName>
</protein>
<dbReference type="GO" id="GO:0005840">
    <property type="term" value="C:ribosome"/>
    <property type="evidence" value="ECO:0007669"/>
    <property type="project" value="UniProtKB-KW"/>
</dbReference>
<dbReference type="PROSITE" id="PS51184">
    <property type="entry name" value="JMJC"/>
    <property type="match status" value="1"/>
</dbReference>
<dbReference type="PANTHER" id="PTHR13096:SF8">
    <property type="entry name" value="RIBOSOMAL OXYGENASE 1"/>
    <property type="match status" value="1"/>
</dbReference>
<keyword evidence="6" id="KW-1185">Reference proteome</keyword>
<dbReference type="EMBL" id="JACHHT010000002">
    <property type="protein sequence ID" value="MBB6521611.1"/>
    <property type="molecule type" value="Genomic_DNA"/>
</dbReference>
<comment type="caution">
    <text evidence="5">The sequence shown here is derived from an EMBL/GenBank/DDBJ whole genome shotgun (WGS) entry which is preliminary data.</text>
</comment>